<dbReference type="HOGENOM" id="CLU_1963510_0_0_1"/>
<name>M0ZNR6_SOLTU</name>
<feature type="compositionally biased region" description="Acidic residues" evidence="1">
    <location>
        <begin position="60"/>
        <end position="70"/>
    </location>
</feature>
<sequence length="128" mass="14133">MKSVTDKDGFSQDEGSLGDQQWFLSAGHVQGVDSGRDTMSDNEYGPDVEAETEAATQEFEPYDPDVKEEEDAPLRPIVICELELRAEELKTRVVSTGARKIQFYGDHTGASVPTNLLYSSVKTTWTGK</sequence>
<dbReference type="PaxDb" id="4113-PGSC0003DMT400004647"/>
<dbReference type="InParanoid" id="M0ZNR6"/>
<dbReference type="Proteomes" id="UP000011115">
    <property type="component" value="Unassembled WGS sequence"/>
</dbReference>
<evidence type="ECO:0000256" key="1">
    <source>
        <dbReference type="SAM" id="MobiDB-lite"/>
    </source>
</evidence>
<organism evidence="2 3">
    <name type="scientific">Solanum tuberosum</name>
    <name type="common">Potato</name>
    <dbReference type="NCBI Taxonomy" id="4113"/>
    <lineage>
        <taxon>Eukaryota</taxon>
        <taxon>Viridiplantae</taxon>
        <taxon>Streptophyta</taxon>
        <taxon>Embryophyta</taxon>
        <taxon>Tracheophyta</taxon>
        <taxon>Spermatophyta</taxon>
        <taxon>Magnoliopsida</taxon>
        <taxon>eudicotyledons</taxon>
        <taxon>Gunneridae</taxon>
        <taxon>Pentapetalae</taxon>
        <taxon>asterids</taxon>
        <taxon>lamiids</taxon>
        <taxon>Solanales</taxon>
        <taxon>Solanaceae</taxon>
        <taxon>Solanoideae</taxon>
        <taxon>Solaneae</taxon>
        <taxon>Solanum</taxon>
    </lineage>
</organism>
<feature type="compositionally biased region" description="Basic and acidic residues" evidence="1">
    <location>
        <begin position="1"/>
        <end position="10"/>
    </location>
</feature>
<proteinExistence type="predicted"/>
<dbReference type="Gramene" id="PGSC0003DMT400004647">
    <property type="protein sequence ID" value="PGSC0003DMT400004647"/>
    <property type="gene ID" value="PGSC0003DMG400001843"/>
</dbReference>
<dbReference type="AlphaFoldDB" id="M0ZNR6"/>
<reference evidence="3" key="1">
    <citation type="journal article" date="2011" name="Nature">
        <title>Genome sequence and analysis of the tuber crop potato.</title>
        <authorList>
            <consortium name="The Potato Genome Sequencing Consortium"/>
        </authorList>
    </citation>
    <scope>NUCLEOTIDE SEQUENCE [LARGE SCALE GENOMIC DNA]</scope>
    <source>
        <strain evidence="3">cv. DM1-3 516 R44</strain>
    </source>
</reference>
<dbReference type="EnsemblPlants" id="PGSC0003DMT400004647">
    <property type="protein sequence ID" value="PGSC0003DMT400004647"/>
    <property type="gene ID" value="PGSC0003DMG400001843"/>
</dbReference>
<reference evidence="2" key="2">
    <citation type="submission" date="2015-06" db="UniProtKB">
        <authorList>
            <consortium name="EnsemblPlants"/>
        </authorList>
    </citation>
    <scope>IDENTIFICATION</scope>
    <source>
        <strain evidence="2">DM1-3 516 R44</strain>
    </source>
</reference>
<accession>M0ZNR6</accession>
<evidence type="ECO:0000313" key="2">
    <source>
        <dbReference type="EnsemblPlants" id="PGSC0003DMT400004647"/>
    </source>
</evidence>
<keyword evidence="3" id="KW-1185">Reference proteome</keyword>
<evidence type="ECO:0000313" key="3">
    <source>
        <dbReference type="Proteomes" id="UP000011115"/>
    </source>
</evidence>
<protein>
    <submittedName>
        <fullName evidence="2">Uncharacterized protein</fullName>
    </submittedName>
</protein>
<feature type="region of interest" description="Disordered" evidence="1">
    <location>
        <begin position="1"/>
        <end position="70"/>
    </location>
</feature>